<proteinExistence type="predicted"/>
<dbReference type="Proteomes" id="UP001183582">
    <property type="component" value="Unassembled WGS sequence"/>
</dbReference>
<dbReference type="EMBL" id="JAHWXH010000001">
    <property type="protein sequence ID" value="MDS0244975.1"/>
    <property type="molecule type" value="Genomic_DNA"/>
</dbReference>
<reference evidence="1 2" key="1">
    <citation type="submission" date="2021-06" db="EMBL/GenBank/DDBJ databases">
        <title>Genome-based taxonomic framework of Microbacterium strains isolated from marine environment, the description of four new species and reclassification of four preexisting species.</title>
        <authorList>
            <person name="Lee S.D."/>
            <person name="Kim S.-M."/>
            <person name="Byeon Y.-S."/>
            <person name="Yang H.L."/>
            <person name="Kim I.S."/>
        </authorList>
    </citation>
    <scope>NUCLEOTIDE SEQUENCE [LARGE SCALE GENOMIC DNA]</scope>
    <source>
        <strain evidence="1 2">KACC 20514</strain>
    </source>
</reference>
<gene>
    <name evidence="1" type="ORF">KZC50_05040</name>
</gene>
<evidence type="ECO:0000313" key="2">
    <source>
        <dbReference type="Proteomes" id="UP001183582"/>
    </source>
</evidence>
<protein>
    <submittedName>
        <fullName evidence="1">Uncharacterized protein</fullName>
    </submittedName>
</protein>
<name>A0AAJ2LV91_9MICO</name>
<evidence type="ECO:0000313" key="1">
    <source>
        <dbReference type="EMBL" id="MDS0244975.1"/>
    </source>
</evidence>
<sequence>MTEHVVDVVVRGTMGPSLVTALDGFRVSDRGDGTSSIRGAVVDQPALLGLLRMLDDLRIEVVSVNRVAVD</sequence>
<comment type="caution">
    <text evidence="1">The sequence shown here is derived from an EMBL/GenBank/DDBJ whole genome shotgun (WGS) entry which is preliminary data.</text>
</comment>
<dbReference type="GeneID" id="301457571"/>
<accession>A0AAJ2LV91</accession>
<dbReference type="AlphaFoldDB" id="A0AAJ2LV91"/>
<organism evidence="1 2">
    <name type="scientific">Microbacterium aurantiacum</name>
    <dbReference type="NCBI Taxonomy" id="162393"/>
    <lineage>
        <taxon>Bacteria</taxon>
        <taxon>Bacillati</taxon>
        <taxon>Actinomycetota</taxon>
        <taxon>Actinomycetes</taxon>
        <taxon>Micrococcales</taxon>
        <taxon>Microbacteriaceae</taxon>
        <taxon>Microbacterium</taxon>
    </lineage>
</organism>
<dbReference type="RefSeq" id="WP_310890839.1">
    <property type="nucleotide sequence ID" value="NZ_BAAAGR010000001.1"/>
</dbReference>